<accession>A0AC59YWF6</accession>
<protein>
    <submittedName>
        <fullName evidence="1">Uncharacterized protein</fullName>
    </submittedName>
</protein>
<reference evidence="1" key="2">
    <citation type="submission" date="2025-03" db="EMBL/GenBank/DDBJ databases">
        <authorList>
            <consortium name="ELIXIR-Norway"/>
            <consortium name="Elixir Norway"/>
        </authorList>
    </citation>
    <scope>NUCLEOTIDE SEQUENCE</scope>
</reference>
<reference evidence="1" key="1">
    <citation type="submission" date="2023-05" db="EMBL/GenBank/DDBJ databases">
        <authorList>
            <consortium name="ELIXIR-Norway"/>
        </authorList>
    </citation>
    <scope>NUCLEOTIDE SEQUENCE</scope>
</reference>
<dbReference type="EMBL" id="OX596104">
    <property type="protein sequence ID" value="CAN0033136.1"/>
    <property type="molecule type" value="Genomic_DNA"/>
</dbReference>
<evidence type="ECO:0000313" key="2">
    <source>
        <dbReference type="Proteomes" id="UP001162501"/>
    </source>
</evidence>
<organism evidence="1 2">
    <name type="scientific">Rangifer tarandus platyrhynchus</name>
    <name type="common">Svalbard reindeer</name>
    <dbReference type="NCBI Taxonomy" id="3082113"/>
    <lineage>
        <taxon>Eukaryota</taxon>
        <taxon>Metazoa</taxon>
        <taxon>Chordata</taxon>
        <taxon>Craniata</taxon>
        <taxon>Vertebrata</taxon>
        <taxon>Euteleostomi</taxon>
        <taxon>Mammalia</taxon>
        <taxon>Eutheria</taxon>
        <taxon>Laurasiatheria</taxon>
        <taxon>Artiodactyla</taxon>
        <taxon>Ruminantia</taxon>
        <taxon>Pecora</taxon>
        <taxon>Cervidae</taxon>
        <taxon>Odocoileinae</taxon>
        <taxon>Rangifer</taxon>
    </lineage>
</organism>
<dbReference type="Proteomes" id="UP001162501">
    <property type="component" value="Chromosome 20"/>
</dbReference>
<sequence>MWIEVAREQSLPRQEEEVELGGAQGSSKAPSLPRRAAGEGAACGWIRGDRTSPARGPPRRVARRLCAPAAEAKTSKAASGAWAPRSASSACPYHSADRRAPQAAESGGRAGCGRPKAGAGPGSESRAGARARRPPRAPGPDLLPPRRLQGPRVKLPTQSPGAQVPRGLERALALDSMAFWSHSVRRAAHAQRGLI</sequence>
<gene>
    <name evidence="1" type="ORF">MRATA1EN22A_LOCUS11042</name>
</gene>
<proteinExistence type="predicted"/>
<evidence type="ECO:0000313" key="1">
    <source>
        <dbReference type="EMBL" id="CAN0033136.1"/>
    </source>
</evidence>
<name>A0AC59YWF6_RANTA</name>